<name>A0A0D7BU36_9AGAR</name>
<protein>
    <recommendedName>
        <fullName evidence="3">F-box domain-containing protein</fullName>
    </recommendedName>
</protein>
<dbReference type="EMBL" id="KN880432">
    <property type="protein sequence ID" value="KIY74053.1"/>
    <property type="molecule type" value="Genomic_DNA"/>
</dbReference>
<organism evidence="1 2">
    <name type="scientific">Cylindrobasidium torrendii FP15055 ss-10</name>
    <dbReference type="NCBI Taxonomy" id="1314674"/>
    <lineage>
        <taxon>Eukaryota</taxon>
        <taxon>Fungi</taxon>
        <taxon>Dikarya</taxon>
        <taxon>Basidiomycota</taxon>
        <taxon>Agaricomycotina</taxon>
        <taxon>Agaricomycetes</taxon>
        <taxon>Agaricomycetidae</taxon>
        <taxon>Agaricales</taxon>
        <taxon>Marasmiineae</taxon>
        <taxon>Physalacriaceae</taxon>
        <taxon>Cylindrobasidium</taxon>
    </lineage>
</organism>
<sequence length="314" mass="35540">MSTILTLVAAGPVDIFRLILEQVAITERKDALALLYVCRTFKRWIEPLLYHTVIIDGYYKALRFVASVQARRNSEFYARNLKVFAFCGAETTSMWLLEEHESLRTAIPLLIPALRGLVTFIFSDTLPELLGAVLVHCPSLRRLRMFGAKFELAVLQNTLPSIRQQPHITHLCVRPTRSLPALLECLPGVTHLALEWDDEACVEGVESLLSAPPPTLRCILILVPALQLIRCPLRLAETLMRFRDRRIVRMAGDLWNVLSKYELDVGKESEAMFLTLNANPPTCREYGVPRYPDAAKDDMWEVADAVVTSRLAQK</sequence>
<dbReference type="AlphaFoldDB" id="A0A0D7BU36"/>
<dbReference type="SUPFAM" id="SSF52047">
    <property type="entry name" value="RNI-like"/>
    <property type="match status" value="1"/>
</dbReference>
<dbReference type="Proteomes" id="UP000054007">
    <property type="component" value="Unassembled WGS sequence"/>
</dbReference>
<evidence type="ECO:0000313" key="1">
    <source>
        <dbReference type="EMBL" id="KIY74053.1"/>
    </source>
</evidence>
<evidence type="ECO:0000313" key="2">
    <source>
        <dbReference type="Proteomes" id="UP000054007"/>
    </source>
</evidence>
<dbReference type="OrthoDB" id="2995911at2759"/>
<accession>A0A0D7BU36</accession>
<evidence type="ECO:0008006" key="3">
    <source>
        <dbReference type="Google" id="ProtNLM"/>
    </source>
</evidence>
<keyword evidence="2" id="KW-1185">Reference proteome</keyword>
<gene>
    <name evidence="1" type="ORF">CYLTODRAFT_448259</name>
</gene>
<reference evidence="1 2" key="1">
    <citation type="journal article" date="2015" name="Fungal Genet. Biol.">
        <title>Evolution of novel wood decay mechanisms in Agaricales revealed by the genome sequences of Fistulina hepatica and Cylindrobasidium torrendii.</title>
        <authorList>
            <person name="Floudas D."/>
            <person name="Held B.W."/>
            <person name="Riley R."/>
            <person name="Nagy L.G."/>
            <person name="Koehler G."/>
            <person name="Ransdell A.S."/>
            <person name="Younus H."/>
            <person name="Chow J."/>
            <person name="Chiniquy J."/>
            <person name="Lipzen A."/>
            <person name="Tritt A."/>
            <person name="Sun H."/>
            <person name="Haridas S."/>
            <person name="LaButti K."/>
            <person name="Ohm R.A."/>
            <person name="Kues U."/>
            <person name="Blanchette R.A."/>
            <person name="Grigoriev I.V."/>
            <person name="Minto R.E."/>
            <person name="Hibbett D.S."/>
        </authorList>
    </citation>
    <scope>NUCLEOTIDE SEQUENCE [LARGE SCALE GENOMIC DNA]</scope>
    <source>
        <strain evidence="1 2">FP15055 ss-10</strain>
    </source>
</reference>
<proteinExistence type="predicted"/>